<keyword evidence="12" id="KW-0732">Signal</keyword>
<feature type="chain" id="PRO_5003936501" description="Glutathione hydrolase proenzyme" evidence="12">
    <location>
        <begin position="29"/>
        <end position="597"/>
    </location>
</feature>
<dbReference type="Gene3D" id="1.10.246.130">
    <property type="match status" value="1"/>
</dbReference>
<dbReference type="PRINTS" id="PR01210">
    <property type="entry name" value="GGTRANSPTASE"/>
</dbReference>
<comment type="pathway">
    <text evidence="11">Sulfur metabolism; glutathione metabolism.</text>
</comment>
<dbReference type="InterPro" id="IPR029055">
    <property type="entry name" value="Ntn_hydrolases_N"/>
</dbReference>
<comment type="similarity">
    <text evidence="3 11">Belongs to the gamma-glutamyltransferase family.</text>
</comment>
<dbReference type="EC" id="3.4.19.13" evidence="11"/>
<protein>
    <recommendedName>
        <fullName evidence="11">Glutathione hydrolase proenzyme</fullName>
        <ecNumber evidence="11">2.3.2.2</ecNumber>
        <ecNumber evidence="11">3.4.19.13</ecNumber>
    </recommendedName>
    <component>
        <recommendedName>
            <fullName evidence="11">Glutathione hydrolase large chain</fullName>
        </recommendedName>
    </component>
    <component>
        <recommendedName>
            <fullName evidence="11">Glutathione hydrolase small chain</fullName>
        </recommendedName>
    </component>
</protein>
<evidence type="ECO:0000313" key="14">
    <source>
        <dbReference type="Proteomes" id="UP000010366"/>
    </source>
</evidence>
<feature type="signal peptide" evidence="12">
    <location>
        <begin position="1"/>
        <end position="28"/>
    </location>
</feature>
<dbReference type="SUPFAM" id="SSF56235">
    <property type="entry name" value="N-terminal nucleophile aminohydrolases (Ntn hydrolases)"/>
    <property type="match status" value="1"/>
</dbReference>
<reference evidence="13 14" key="1">
    <citation type="submission" date="2012-05" db="EMBL/GenBank/DDBJ databases">
        <title>Finished chromosome of genome of Chamaesiphon sp. PCC 6605.</title>
        <authorList>
            <consortium name="US DOE Joint Genome Institute"/>
            <person name="Gugger M."/>
            <person name="Coursin T."/>
            <person name="Rippka R."/>
            <person name="Tandeau De Marsac N."/>
            <person name="Huntemann M."/>
            <person name="Wei C.-L."/>
            <person name="Han J."/>
            <person name="Detter J.C."/>
            <person name="Han C."/>
            <person name="Tapia R."/>
            <person name="Chen A."/>
            <person name="Kyrpides N."/>
            <person name="Mavromatis K."/>
            <person name="Markowitz V."/>
            <person name="Szeto E."/>
            <person name="Ivanova N."/>
            <person name="Pagani I."/>
            <person name="Pati A."/>
            <person name="Goodwin L."/>
            <person name="Nordberg H.P."/>
            <person name="Cantor M.N."/>
            <person name="Hua S.X."/>
            <person name="Woyke T."/>
            <person name="Kerfeld C.A."/>
        </authorList>
    </citation>
    <scope>NUCLEOTIDE SEQUENCE [LARGE SCALE GENOMIC DNA]</scope>
    <source>
        <strain evidence="14">ATCC 27169 / PCC 6605</strain>
    </source>
</reference>
<feature type="binding site" evidence="10">
    <location>
        <position position="501"/>
    </location>
    <ligand>
        <name>L-glutamate</name>
        <dbReference type="ChEBI" id="CHEBI:29985"/>
    </ligand>
</feature>
<dbReference type="AlphaFoldDB" id="K9UP28"/>
<keyword evidence="5 11" id="KW-0378">Hydrolase</keyword>
<feature type="active site" description="Nucleophile" evidence="9">
    <location>
        <position position="408"/>
    </location>
</feature>
<evidence type="ECO:0000256" key="12">
    <source>
        <dbReference type="SAM" id="SignalP"/>
    </source>
</evidence>
<dbReference type="Pfam" id="PF01019">
    <property type="entry name" value="G_glu_transpept"/>
    <property type="match status" value="1"/>
</dbReference>
<dbReference type="Proteomes" id="UP000010366">
    <property type="component" value="Chromosome"/>
</dbReference>
<dbReference type="UniPathway" id="UPA00204"/>
<keyword evidence="7 11" id="KW-0012">Acyltransferase</keyword>
<evidence type="ECO:0000256" key="11">
    <source>
        <dbReference type="RuleBase" id="RU368036"/>
    </source>
</evidence>
<evidence type="ECO:0000256" key="5">
    <source>
        <dbReference type="ARBA" id="ARBA00022801"/>
    </source>
</evidence>
<comment type="PTM">
    <text evidence="11">Cleaved by autocatalysis into a large and a small subunit.</text>
</comment>
<feature type="binding site" evidence="10">
    <location>
        <position position="103"/>
    </location>
    <ligand>
        <name>L-glutamate</name>
        <dbReference type="ChEBI" id="CHEBI:29985"/>
    </ligand>
</feature>
<dbReference type="RefSeq" id="WP_015162510.1">
    <property type="nucleotide sequence ID" value="NC_019697.1"/>
</dbReference>
<dbReference type="eggNOG" id="COG0405">
    <property type="taxonomic scope" value="Bacteria"/>
</dbReference>
<dbReference type="PATRIC" id="fig|1173020.3.peg.6379"/>
<dbReference type="KEGG" id="cmp:Cha6605_5552"/>
<keyword evidence="11" id="KW-0317">Glutathione biosynthesis</keyword>
<proteinExistence type="inferred from homology"/>
<feature type="binding site" evidence="10">
    <location>
        <position position="450"/>
    </location>
    <ligand>
        <name>L-glutamate</name>
        <dbReference type="ChEBI" id="CHEBI:29985"/>
    </ligand>
</feature>
<evidence type="ECO:0000256" key="7">
    <source>
        <dbReference type="ARBA" id="ARBA00023315"/>
    </source>
</evidence>
<dbReference type="GO" id="GO:0006751">
    <property type="term" value="P:glutathione catabolic process"/>
    <property type="evidence" value="ECO:0007669"/>
    <property type="project" value="UniProtKB-UniRule"/>
</dbReference>
<dbReference type="STRING" id="1173020.Cha6605_5552"/>
<dbReference type="InterPro" id="IPR043137">
    <property type="entry name" value="GGT_ssub_C"/>
</dbReference>
<dbReference type="Gene3D" id="3.60.20.40">
    <property type="match status" value="1"/>
</dbReference>
<dbReference type="HOGENOM" id="CLU_014813_0_3_3"/>
<dbReference type="InterPro" id="IPR051792">
    <property type="entry name" value="GGT_bact"/>
</dbReference>
<comment type="subunit">
    <text evidence="11">This enzyme consists of two polypeptide chains, which are synthesized in precursor form from a single polypeptide.</text>
</comment>
<evidence type="ECO:0000256" key="6">
    <source>
        <dbReference type="ARBA" id="ARBA00023145"/>
    </source>
</evidence>
<comment type="catalytic activity">
    <reaction evidence="8 11">
        <text>an N-terminal (5-L-glutamyl)-[peptide] + an alpha-amino acid = 5-L-glutamyl amino acid + an N-terminal L-alpha-aminoacyl-[peptide]</text>
        <dbReference type="Rhea" id="RHEA:23904"/>
        <dbReference type="Rhea" id="RHEA-COMP:9780"/>
        <dbReference type="Rhea" id="RHEA-COMP:9795"/>
        <dbReference type="ChEBI" id="CHEBI:77644"/>
        <dbReference type="ChEBI" id="CHEBI:78597"/>
        <dbReference type="ChEBI" id="CHEBI:78599"/>
        <dbReference type="ChEBI" id="CHEBI:78608"/>
        <dbReference type="EC" id="2.3.2.2"/>
    </reaction>
</comment>
<evidence type="ECO:0000256" key="4">
    <source>
        <dbReference type="ARBA" id="ARBA00022679"/>
    </source>
</evidence>
<dbReference type="PANTHER" id="PTHR43199:SF1">
    <property type="entry name" value="GLUTATHIONE HYDROLASE PROENZYME"/>
    <property type="match status" value="1"/>
</dbReference>
<dbReference type="InterPro" id="IPR000101">
    <property type="entry name" value="GGT_peptidase"/>
</dbReference>
<evidence type="ECO:0000313" key="13">
    <source>
        <dbReference type="EMBL" id="AFY96428.1"/>
    </source>
</evidence>
<comment type="catalytic activity">
    <reaction evidence="1 11">
        <text>an S-substituted glutathione + H2O = an S-substituted L-cysteinylglycine + L-glutamate</text>
        <dbReference type="Rhea" id="RHEA:59468"/>
        <dbReference type="ChEBI" id="CHEBI:15377"/>
        <dbReference type="ChEBI" id="CHEBI:29985"/>
        <dbReference type="ChEBI" id="CHEBI:90779"/>
        <dbReference type="ChEBI" id="CHEBI:143103"/>
        <dbReference type="EC" id="3.4.19.13"/>
    </reaction>
</comment>
<keyword evidence="14" id="KW-1185">Reference proteome</keyword>
<evidence type="ECO:0000256" key="10">
    <source>
        <dbReference type="PIRSR" id="PIRSR600101-2"/>
    </source>
</evidence>
<dbReference type="EC" id="2.3.2.2" evidence="11"/>
<organism evidence="13 14">
    <name type="scientific">Chamaesiphon minutus (strain ATCC 27169 / PCC 6605)</name>
    <dbReference type="NCBI Taxonomy" id="1173020"/>
    <lineage>
        <taxon>Bacteria</taxon>
        <taxon>Bacillati</taxon>
        <taxon>Cyanobacteriota</taxon>
        <taxon>Cyanophyceae</taxon>
        <taxon>Gomontiellales</taxon>
        <taxon>Chamaesiphonaceae</taxon>
        <taxon>Chamaesiphon</taxon>
    </lineage>
</organism>
<dbReference type="GO" id="GO:0036374">
    <property type="term" value="F:glutathione hydrolase activity"/>
    <property type="evidence" value="ECO:0007669"/>
    <property type="project" value="UniProtKB-UniRule"/>
</dbReference>
<evidence type="ECO:0000256" key="1">
    <source>
        <dbReference type="ARBA" id="ARBA00001049"/>
    </source>
</evidence>
<comment type="catalytic activity">
    <reaction evidence="2 11">
        <text>glutathione + H2O = L-cysteinylglycine + L-glutamate</text>
        <dbReference type="Rhea" id="RHEA:28807"/>
        <dbReference type="ChEBI" id="CHEBI:15377"/>
        <dbReference type="ChEBI" id="CHEBI:29985"/>
        <dbReference type="ChEBI" id="CHEBI:57925"/>
        <dbReference type="ChEBI" id="CHEBI:61694"/>
        <dbReference type="EC" id="3.4.19.13"/>
    </reaction>
</comment>
<evidence type="ECO:0000256" key="3">
    <source>
        <dbReference type="ARBA" id="ARBA00009381"/>
    </source>
</evidence>
<dbReference type="GO" id="GO:0006750">
    <property type="term" value="P:glutathione biosynthetic process"/>
    <property type="evidence" value="ECO:0007669"/>
    <property type="project" value="UniProtKB-KW"/>
</dbReference>
<name>K9UP28_CHAP6</name>
<sequence>MEIFRGFYRYTLTISSFLILASSVPVFAAFVRPTRSQNAMVASAHPLATQAGVEILQQGGNAIDAAVATTLAISVVEPFAAGIGGGGFMMTKMGKEIKSLDFRERAPQKASRNMYLDAQGKVRPNASLEGHLAAGVPGTIAGLAAAHKQYGKLPWRTVVAPAIKLARDGFNVSELYTEQAKSKQKLLASNPAARAIFTRNGRPLQAGERLVQRDLARTLMAIARNPQNFYTGSIASAIDRDMRQNKGLITLADLQAYRPKWRAPVCGKFRKYDVCSMAPPSSGGVHLIQILNTIGNTDLATLGWHSPNALHLLVESMRIAYADRSEYLGDPDFTKVPVSALINPAYAAKRRQEINPERARISSSVKPATPSLLKQFDRTASPVLNRSSTGVFNASKVYAYKSPESLETSHLTVVDRDRNVVSLTFTVNYRFGAGVVVPGTGILLNDEMDDFAIAPGVPNVFGLVGGEKNSIAPGKTPLSSMTPTIVTENGKFRLAVGAPGGSTIITTVLQVLLNVLEYKMDVGAAVAAGRIHQQWLPDKVNVEPWGFEPATLAELRRRGHQIEQREDWGNANAIQQLPDGRLEGAADPRGEGTARGF</sequence>
<evidence type="ECO:0000256" key="2">
    <source>
        <dbReference type="ARBA" id="ARBA00001089"/>
    </source>
</evidence>
<dbReference type="PANTHER" id="PTHR43199">
    <property type="entry name" value="GLUTATHIONE HYDROLASE"/>
    <property type="match status" value="1"/>
</dbReference>
<evidence type="ECO:0000256" key="8">
    <source>
        <dbReference type="ARBA" id="ARBA00047417"/>
    </source>
</evidence>
<dbReference type="InterPro" id="IPR043138">
    <property type="entry name" value="GGT_lsub"/>
</dbReference>
<dbReference type="EMBL" id="CP003600">
    <property type="protein sequence ID" value="AFY96428.1"/>
    <property type="molecule type" value="Genomic_DNA"/>
</dbReference>
<keyword evidence="4 11" id="KW-0808">Transferase</keyword>
<evidence type="ECO:0000256" key="9">
    <source>
        <dbReference type="PIRSR" id="PIRSR600101-1"/>
    </source>
</evidence>
<accession>K9UP28</accession>
<dbReference type="GO" id="GO:0103068">
    <property type="term" value="F:leukotriene C4 gamma-glutamyl transferase activity"/>
    <property type="evidence" value="ECO:0007669"/>
    <property type="project" value="UniProtKB-EC"/>
</dbReference>
<feature type="binding site" evidence="10">
    <location>
        <begin position="426"/>
        <end position="428"/>
    </location>
    <ligand>
        <name>L-glutamate</name>
        <dbReference type="ChEBI" id="CHEBI:29985"/>
    </ligand>
</feature>
<keyword evidence="6 11" id="KW-0865">Zymogen</keyword>
<feature type="binding site" evidence="10">
    <location>
        <begin position="479"/>
        <end position="480"/>
    </location>
    <ligand>
        <name>L-glutamate</name>
        <dbReference type="ChEBI" id="CHEBI:29985"/>
    </ligand>
</feature>
<gene>
    <name evidence="13" type="ORF">Cha6605_5552</name>
</gene>
<dbReference type="NCBIfam" id="TIGR00066">
    <property type="entry name" value="g_glut_trans"/>
    <property type="match status" value="1"/>
</dbReference>